<proteinExistence type="inferred from homology"/>
<keyword evidence="1 6" id="KW-0963">Cytoplasm</keyword>
<gene>
    <name evidence="6 7" type="primary">rsmG</name>
    <name evidence="7" type="ORF">FIL88_12780</name>
</gene>
<dbReference type="PANTHER" id="PTHR31760">
    <property type="entry name" value="S-ADENOSYL-L-METHIONINE-DEPENDENT METHYLTRANSFERASES SUPERFAMILY PROTEIN"/>
    <property type="match status" value="1"/>
</dbReference>
<dbReference type="SUPFAM" id="SSF53335">
    <property type="entry name" value="S-adenosyl-L-methionine-dependent methyltransferases"/>
    <property type="match status" value="1"/>
</dbReference>
<dbReference type="NCBIfam" id="TIGR00138">
    <property type="entry name" value="rsmG_gidB"/>
    <property type="match status" value="1"/>
</dbReference>
<dbReference type="GO" id="GO:0005829">
    <property type="term" value="C:cytosol"/>
    <property type="evidence" value="ECO:0007669"/>
    <property type="project" value="TreeGrafter"/>
</dbReference>
<dbReference type="OrthoDB" id="9808773at2"/>
<comment type="similarity">
    <text evidence="6">Belongs to the methyltransferase superfamily. RNA methyltransferase RsmG family.</text>
</comment>
<reference evidence="7 8" key="1">
    <citation type="submission" date="2019-06" db="EMBL/GenBank/DDBJ databases">
        <title>A novel species of marine bacteria.</title>
        <authorList>
            <person name="Wang Y."/>
        </authorList>
    </citation>
    <scope>NUCLEOTIDE SEQUENCE [LARGE SCALE GENOMIC DNA]</scope>
    <source>
        <strain evidence="7 8">MA1-10</strain>
    </source>
</reference>
<dbReference type="AlphaFoldDB" id="A0A545SNS1"/>
<comment type="subcellular location">
    <subcellularLocation>
        <location evidence="6">Cytoplasm</location>
    </subcellularLocation>
</comment>
<keyword evidence="2 6" id="KW-0698">rRNA processing</keyword>
<dbReference type="RefSeq" id="WP_142854259.1">
    <property type="nucleotide sequence ID" value="NZ_FXWW01000005.1"/>
</dbReference>
<dbReference type="HAMAP" id="MF_00074">
    <property type="entry name" value="16SrRNA_methyltr_G"/>
    <property type="match status" value="1"/>
</dbReference>
<keyword evidence="5 6" id="KW-0949">S-adenosyl-L-methionine</keyword>
<evidence type="ECO:0000256" key="1">
    <source>
        <dbReference type="ARBA" id="ARBA00022490"/>
    </source>
</evidence>
<keyword evidence="3 6" id="KW-0489">Methyltransferase</keyword>
<evidence type="ECO:0000256" key="6">
    <source>
        <dbReference type="HAMAP-Rule" id="MF_00074"/>
    </source>
</evidence>
<evidence type="ECO:0000313" key="8">
    <source>
        <dbReference type="Proteomes" id="UP000315816"/>
    </source>
</evidence>
<protein>
    <recommendedName>
        <fullName evidence="6">Ribosomal RNA small subunit methyltransferase G</fullName>
        <ecNumber evidence="6">2.1.1.170</ecNumber>
    </recommendedName>
    <alternativeName>
        <fullName evidence="6">16S rRNA 7-methylguanosine methyltransferase</fullName>
        <shortName evidence="6">16S rRNA m7G methyltransferase</shortName>
    </alternativeName>
</protein>
<evidence type="ECO:0000256" key="3">
    <source>
        <dbReference type="ARBA" id="ARBA00022603"/>
    </source>
</evidence>
<name>A0A545SNS1_9RHOB</name>
<dbReference type="InterPro" id="IPR003682">
    <property type="entry name" value="rRNA_ssu_MeTfrase_G"/>
</dbReference>
<evidence type="ECO:0000256" key="4">
    <source>
        <dbReference type="ARBA" id="ARBA00022679"/>
    </source>
</evidence>
<dbReference type="EC" id="2.1.1.170" evidence="6"/>
<evidence type="ECO:0000256" key="5">
    <source>
        <dbReference type="ARBA" id="ARBA00022691"/>
    </source>
</evidence>
<dbReference type="PANTHER" id="PTHR31760:SF0">
    <property type="entry name" value="S-ADENOSYL-L-METHIONINE-DEPENDENT METHYLTRANSFERASES SUPERFAMILY PROTEIN"/>
    <property type="match status" value="1"/>
</dbReference>
<keyword evidence="8" id="KW-1185">Reference proteome</keyword>
<dbReference type="InterPro" id="IPR029063">
    <property type="entry name" value="SAM-dependent_MTases_sf"/>
</dbReference>
<organism evidence="7 8">
    <name type="scientific">Aliiroseovarius halocynthiae</name>
    <dbReference type="NCBI Taxonomy" id="985055"/>
    <lineage>
        <taxon>Bacteria</taxon>
        <taxon>Pseudomonadati</taxon>
        <taxon>Pseudomonadota</taxon>
        <taxon>Alphaproteobacteria</taxon>
        <taxon>Rhodobacterales</taxon>
        <taxon>Paracoccaceae</taxon>
        <taxon>Aliiroseovarius</taxon>
    </lineage>
</organism>
<dbReference type="GO" id="GO:0070043">
    <property type="term" value="F:rRNA (guanine-N7-)-methyltransferase activity"/>
    <property type="evidence" value="ECO:0007669"/>
    <property type="project" value="UniProtKB-UniRule"/>
</dbReference>
<comment type="caution">
    <text evidence="7">The sequence shown here is derived from an EMBL/GenBank/DDBJ whole genome shotgun (WGS) entry which is preliminary data.</text>
</comment>
<feature type="binding site" evidence="6">
    <location>
        <position position="71"/>
    </location>
    <ligand>
        <name>S-adenosyl-L-methionine</name>
        <dbReference type="ChEBI" id="CHEBI:59789"/>
    </ligand>
</feature>
<comment type="caution">
    <text evidence="6">Lacks conserved residue(s) required for the propagation of feature annotation.</text>
</comment>
<accession>A0A545SNS1</accession>
<dbReference type="EMBL" id="VICH01000009">
    <property type="protein sequence ID" value="TQV66594.1"/>
    <property type="molecule type" value="Genomic_DNA"/>
</dbReference>
<feature type="binding site" evidence="6">
    <location>
        <position position="76"/>
    </location>
    <ligand>
        <name>S-adenosyl-L-methionine</name>
        <dbReference type="ChEBI" id="CHEBI:59789"/>
    </ligand>
</feature>
<dbReference type="Proteomes" id="UP000315816">
    <property type="component" value="Unassembled WGS sequence"/>
</dbReference>
<feature type="binding site" evidence="6">
    <location>
        <position position="139"/>
    </location>
    <ligand>
        <name>S-adenosyl-L-methionine</name>
        <dbReference type="ChEBI" id="CHEBI:59789"/>
    </ligand>
</feature>
<comment type="function">
    <text evidence="6">Specifically methylates the N7 position of guanine in position 527 of 16S rRNA.</text>
</comment>
<feature type="binding site" evidence="6">
    <location>
        <begin position="125"/>
        <end position="126"/>
    </location>
    <ligand>
        <name>S-adenosyl-L-methionine</name>
        <dbReference type="ChEBI" id="CHEBI:59789"/>
    </ligand>
</feature>
<evidence type="ECO:0000256" key="2">
    <source>
        <dbReference type="ARBA" id="ARBA00022552"/>
    </source>
</evidence>
<keyword evidence="4 6" id="KW-0808">Transferase</keyword>
<sequence length="206" mass="22897">MNYAGFSRQVDVSRETFERLEAYVALMKKWNPAINLVAPSTISQIWSRHILDSAQIYGLVPEDHNIWCDLGSGGGLPAVVVAIMAKDQHPDARVVCIESDVRKSTFLRTVARELDLTLSVSSERIEKADPQGADVLSARALAPLNKLCGFAERHLKPGGVAIFPKGENYRHEIQEALENWSFQLDTYPSKTHPDAFVLKIGEIARV</sequence>
<dbReference type="PIRSF" id="PIRSF003078">
    <property type="entry name" value="GidB"/>
    <property type="match status" value="1"/>
</dbReference>
<comment type="catalytic activity">
    <reaction evidence="6">
        <text>guanosine(527) in 16S rRNA + S-adenosyl-L-methionine = N(7)-methylguanosine(527) in 16S rRNA + S-adenosyl-L-homocysteine</text>
        <dbReference type="Rhea" id="RHEA:42732"/>
        <dbReference type="Rhea" id="RHEA-COMP:10209"/>
        <dbReference type="Rhea" id="RHEA-COMP:10210"/>
        <dbReference type="ChEBI" id="CHEBI:57856"/>
        <dbReference type="ChEBI" id="CHEBI:59789"/>
        <dbReference type="ChEBI" id="CHEBI:74269"/>
        <dbReference type="ChEBI" id="CHEBI:74480"/>
        <dbReference type="EC" id="2.1.1.170"/>
    </reaction>
</comment>
<dbReference type="Pfam" id="PF02527">
    <property type="entry name" value="GidB"/>
    <property type="match status" value="1"/>
</dbReference>
<evidence type="ECO:0000313" key="7">
    <source>
        <dbReference type="EMBL" id="TQV66594.1"/>
    </source>
</evidence>
<dbReference type="Gene3D" id="3.40.50.150">
    <property type="entry name" value="Vaccinia Virus protein VP39"/>
    <property type="match status" value="1"/>
</dbReference>